<dbReference type="OrthoDB" id="9795056at2"/>
<dbReference type="PANTHER" id="PTHR30565:SF9">
    <property type="entry name" value="PROTEIN YCIF"/>
    <property type="match status" value="1"/>
</dbReference>
<dbReference type="InterPro" id="IPR047114">
    <property type="entry name" value="YciF"/>
</dbReference>
<dbReference type="InterPro" id="IPR010287">
    <property type="entry name" value="DUF892_YciF-like"/>
</dbReference>
<dbReference type="EMBL" id="SMSJ01000007">
    <property type="protein sequence ID" value="TDH63069.1"/>
    <property type="molecule type" value="Genomic_DNA"/>
</dbReference>
<dbReference type="PANTHER" id="PTHR30565">
    <property type="entry name" value="PROTEIN YCIF"/>
    <property type="match status" value="1"/>
</dbReference>
<organism evidence="3 4">
    <name type="scientific">Dankookia rubra</name>
    <dbReference type="NCBI Taxonomy" id="1442381"/>
    <lineage>
        <taxon>Bacteria</taxon>
        <taxon>Pseudomonadati</taxon>
        <taxon>Pseudomonadota</taxon>
        <taxon>Alphaproteobacteria</taxon>
        <taxon>Acetobacterales</taxon>
        <taxon>Roseomonadaceae</taxon>
        <taxon>Dankookia</taxon>
    </lineage>
</organism>
<feature type="region of interest" description="Disordered" evidence="2">
    <location>
        <begin position="159"/>
        <end position="180"/>
    </location>
</feature>
<accession>A0A4R5QJS7</accession>
<sequence length="180" mass="19800">MEDLNKLMVEQLRDAYSAERQGLRSMARLAKKASAQTLKDALQTHAEETEAQVERLEKALEMLGGRPGRKVCEAMRGILEEAQHELEDQEKGPVYDMLLTAAIQKVEHYEIASYGTMATLAKSAGQAELGELLGQTLAEEKKTDELLTELAEREINAAAIEAMQSPEAANDKRSAGRKSA</sequence>
<dbReference type="RefSeq" id="WP_133288215.1">
    <property type="nucleotide sequence ID" value="NZ_SMSJ01000007.1"/>
</dbReference>
<dbReference type="InterPro" id="IPR009078">
    <property type="entry name" value="Ferritin-like_SF"/>
</dbReference>
<proteinExistence type="predicted"/>
<keyword evidence="4" id="KW-1185">Reference proteome</keyword>
<evidence type="ECO:0000256" key="1">
    <source>
        <dbReference type="SAM" id="Coils"/>
    </source>
</evidence>
<dbReference type="SUPFAM" id="SSF47240">
    <property type="entry name" value="Ferritin-like"/>
    <property type="match status" value="1"/>
</dbReference>
<gene>
    <name evidence="3" type="ORF">E2C06_08750</name>
</gene>
<evidence type="ECO:0000313" key="4">
    <source>
        <dbReference type="Proteomes" id="UP000295096"/>
    </source>
</evidence>
<reference evidence="3 4" key="1">
    <citation type="journal article" date="2016" name="J. Microbiol.">
        <title>Dankookia rubra gen. nov., sp. nov., an alphaproteobacterium isolated from sediment of a shallow stream.</title>
        <authorList>
            <person name="Kim W.H."/>
            <person name="Kim D.H."/>
            <person name="Kang K."/>
            <person name="Ahn T.Y."/>
        </authorList>
    </citation>
    <scope>NUCLEOTIDE SEQUENCE [LARGE SCALE GENOMIC DNA]</scope>
    <source>
        <strain evidence="3 4">JCM30602</strain>
    </source>
</reference>
<dbReference type="Pfam" id="PF05974">
    <property type="entry name" value="DUF892"/>
    <property type="match status" value="1"/>
</dbReference>
<dbReference type="Proteomes" id="UP000295096">
    <property type="component" value="Unassembled WGS sequence"/>
</dbReference>
<dbReference type="AlphaFoldDB" id="A0A4R5QJS7"/>
<protein>
    <submittedName>
        <fullName evidence="3">DUF892 family protein</fullName>
    </submittedName>
</protein>
<dbReference type="Gene3D" id="1.20.1260.10">
    <property type="match status" value="1"/>
</dbReference>
<comment type="caution">
    <text evidence="3">The sequence shown here is derived from an EMBL/GenBank/DDBJ whole genome shotgun (WGS) entry which is preliminary data.</text>
</comment>
<dbReference type="InterPro" id="IPR012347">
    <property type="entry name" value="Ferritin-like"/>
</dbReference>
<evidence type="ECO:0000313" key="3">
    <source>
        <dbReference type="EMBL" id="TDH63069.1"/>
    </source>
</evidence>
<evidence type="ECO:0000256" key="2">
    <source>
        <dbReference type="SAM" id="MobiDB-lite"/>
    </source>
</evidence>
<feature type="coiled-coil region" evidence="1">
    <location>
        <begin position="32"/>
        <end position="92"/>
    </location>
</feature>
<keyword evidence="1" id="KW-0175">Coiled coil</keyword>
<name>A0A4R5QJS7_9PROT</name>